<dbReference type="EMBL" id="LMTZ01000024">
    <property type="protein sequence ID" value="KST69400.1"/>
    <property type="molecule type" value="Genomic_DNA"/>
</dbReference>
<keyword evidence="1" id="KW-1133">Transmembrane helix</keyword>
<accession>A0A0V7ZY04</accession>
<sequence>MNNIKYQSPEVHMDLFDVAKLSKGSKLTASQVDPSFEESIEELKDGEILEALGELEIIESATAGLIGAGISFAIYKAVKELLHLEGARRRGDIKNSEIIERVSKIAWQAGKKGVAVGAVLVIAVMIFGSSILVPLSVLSPFIGIQMAASLWQAFWQGLDETQKQELRSAADEIGGKIKNFFAELDSPEENHSKAL</sequence>
<comment type="caution">
    <text evidence="2">The sequence shown here is derived from an EMBL/GenBank/DDBJ whole genome shotgun (WGS) entry which is preliminary data.</text>
</comment>
<feature type="transmembrane region" description="Helical" evidence="1">
    <location>
        <begin position="113"/>
        <end position="132"/>
    </location>
</feature>
<keyword evidence="3" id="KW-1185">Reference proteome</keyword>
<organism evidence="2 3">
    <name type="scientific">Mastigocoleus testarum BC008</name>
    <dbReference type="NCBI Taxonomy" id="371196"/>
    <lineage>
        <taxon>Bacteria</taxon>
        <taxon>Bacillati</taxon>
        <taxon>Cyanobacteriota</taxon>
        <taxon>Cyanophyceae</taxon>
        <taxon>Nostocales</taxon>
        <taxon>Hapalosiphonaceae</taxon>
        <taxon>Mastigocoleus</taxon>
    </lineage>
</organism>
<evidence type="ECO:0000313" key="2">
    <source>
        <dbReference type="EMBL" id="KST69400.1"/>
    </source>
</evidence>
<reference evidence="2 3" key="1">
    <citation type="journal article" date="2015" name="Genome Announc.">
        <title>Draft Genome of the Euendolithic (true boring) Cyanobacterium Mastigocoleus testarum strain BC008.</title>
        <authorList>
            <person name="Guida B.S."/>
            <person name="Garcia-Pichel F."/>
        </authorList>
    </citation>
    <scope>NUCLEOTIDE SEQUENCE [LARGE SCALE GENOMIC DNA]</scope>
    <source>
        <strain evidence="2 3">BC008</strain>
    </source>
</reference>
<name>A0A0V7ZY04_9CYAN</name>
<dbReference type="RefSeq" id="WP_027844060.1">
    <property type="nucleotide sequence ID" value="NZ_LMTZ01000024.1"/>
</dbReference>
<dbReference type="AlphaFoldDB" id="A0A0V7ZY04"/>
<gene>
    <name evidence="2" type="ORF">BC008_35340</name>
</gene>
<keyword evidence="1" id="KW-0472">Membrane</keyword>
<evidence type="ECO:0000313" key="3">
    <source>
        <dbReference type="Proteomes" id="UP000053372"/>
    </source>
</evidence>
<evidence type="ECO:0000256" key="1">
    <source>
        <dbReference type="SAM" id="Phobius"/>
    </source>
</evidence>
<proteinExistence type="predicted"/>
<dbReference type="Proteomes" id="UP000053372">
    <property type="component" value="Unassembled WGS sequence"/>
</dbReference>
<dbReference type="OrthoDB" id="556682at2"/>
<protein>
    <submittedName>
        <fullName evidence="2">Uncharacterized protein</fullName>
    </submittedName>
</protein>
<keyword evidence="1" id="KW-0812">Transmembrane</keyword>